<dbReference type="InterPro" id="IPR029046">
    <property type="entry name" value="LolA/LolB/LppX"/>
</dbReference>
<organism evidence="1 2">
    <name type="scientific">Streptomyces tsukubensis</name>
    <dbReference type="NCBI Taxonomy" id="83656"/>
    <lineage>
        <taxon>Bacteria</taxon>
        <taxon>Bacillati</taxon>
        <taxon>Actinomycetota</taxon>
        <taxon>Actinomycetes</taxon>
        <taxon>Kitasatosporales</taxon>
        <taxon>Streptomycetaceae</taxon>
        <taxon>Streptomyces</taxon>
    </lineage>
</organism>
<gene>
    <name evidence="1" type="ORF">B1H18_01910</name>
</gene>
<accession>A0A1V4AFM0</accession>
<sequence>MLSVNRGILLGAAVCAVAVMGLTGCSESGKPSKEPFQGQSADRIADRAVAATKDASSVRLAGRLRSGSKPVSVDIAVDTDGKCDGTMTTEGAKIDLVRTGTATYVKGDEKFWRSSMESGRAGAETDKVLDELRGKWVKMPAGDTGVSGICDKDSVVSGLDGNKAERTGLTKRDGGKVDGEDSVALTKKKSGGATATVYVATEGKPYILKVVQRGGDEPGTLSLSDYGTPVDAKAPPAGQVVDLGRLAGGT</sequence>
<comment type="caution">
    <text evidence="1">The sequence shown here is derived from an EMBL/GenBank/DDBJ whole genome shotgun (WGS) entry which is preliminary data.</text>
</comment>
<dbReference type="Proteomes" id="UP000190539">
    <property type="component" value="Unassembled WGS sequence"/>
</dbReference>
<dbReference type="PROSITE" id="PS51257">
    <property type="entry name" value="PROKAR_LIPOPROTEIN"/>
    <property type="match status" value="1"/>
</dbReference>
<dbReference type="SUPFAM" id="SSF89392">
    <property type="entry name" value="Prokaryotic lipoproteins and lipoprotein localization factors"/>
    <property type="match status" value="1"/>
</dbReference>
<proteinExistence type="predicted"/>
<evidence type="ECO:0000313" key="1">
    <source>
        <dbReference type="EMBL" id="OON82816.1"/>
    </source>
</evidence>
<dbReference type="AlphaFoldDB" id="A0A1V4AFM0"/>
<reference evidence="1 2" key="1">
    <citation type="submission" date="2017-02" db="EMBL/GenBank/DDBJ databases">
        <title>Draft Genome Sequence of Streptomyces tsukubaensis F601, a Producer of the immunosuppressant tacrolimus FK506.</title>
        <authorList>
            <person name="Zong G."/>
            <person name="Zhong C."/>
            <person name="Fu J."/>
            <person name="Qin R."/>
            <person name="Cao G."/>
        </authorList>
    </citation>
    <scope>NUCLEOTIDE SEQUENCE [LARGE SCALE GENOMIC DNA]</scope>
    <source>
        <strain evidence="1 2">F601</strain>
    </source>
</reference>
<name>A0A1V4AFM0_9ACTN</name>
<dbReference type="EMBL" id="MVFC01000001">
    <property type="protein sequence ID" value="OON82816.1"/>
    <property type="molecule type" value="Genomic_DNA"/>
</dbReference>
<evidence type="ECO:0000313" key="2">
    <source>
        <dbReference type="Proteomes" id="UP000190539"/>
    </source>
</evidence>
<evidence type="ECO:0008006" key="3">
    <source>
        <dbReference type="Google" id="ProtNLM"/>
    </source>
</evidence>
<dbReference type="OrthoDB" id="3745543at2"/>
<keyword evidence="2" id="KW-1185">Reference proteome</keyword>
<dbReference type="Gene3D" id="2.50.20.20">
    <property type="match status" value="1"/>
</dbReference>
<dbReference type="RefSeq" id="WP_077964107.1">
    <property type="nucleotide sequence ID" value="NZ_CP045178.1"/>
</dbReference>
<protein>
    <recommendedName>
        <fullName evidence="3">Lipoprotein</fullName>
    </recommendedName>
</protein>